<feature type="signal peptide" evidence="1">
    <location>
        <begin position="1"/>
        <end position="17"/>
    </location>
</feature>
<name>A0ABY8WAQ9_9ACTN</name>
<dbReference type="PROSITE" id="PS51257">
    <property type="entry name" value="PROKAR_LIPOPROTEIN"/>
    <property type="match status" value="1"/>
</dbReference>
<dbReference type="Proteomes" id="UP001240150">
    <property type="component" value="Chromosome"/>
</dbReference>
<reference evidence="2 3" key="1">
    <citation type="submission" date="2023-06" db="EMBL/GenBank/DDBJ databases">
        <authorList>
            <person name="Yushchuk O."/>
            <person name="Binda E."/>
            <person name="Ruckert-Reed C."/>
            <person name="Fedorenko V."/>
            <person name="Kalinowski J."/>
            <person name="Marinelli F."/>
        </authorList>
    </citation>
    <scope>NUCLEOTIDE SEQUENCE [LARGE SCALE GENOMIC DNA]</scope>
    <source>
        <strain evidence="2 3">NRRL 3884</strain>
    </source>
</reference>
<sequence>MKMRRLAVTGVALVALAGMGACGDKKPAPAGATGATGAPAATTTTAAAAQSSAARTELLAGVTKLTGTSARIHMTSFGGIVGDGSFDGAKKLVDMKLDMGSLGSVNMRTIGADLYMRYGGAAAKTFANGKWMHIDATKMPAGSALSMAKNDPRNSAKMLEAATAVTKTGKGRFSGTLDIAKSPSATPQLLKLLDGKDTRMPFTAEVDADGYLSAMSVDLSAIGAGQSVATYSDMGAKVTVAKPPAKQTVEMPKSALQAMGG</sequence>
<keyword evidence="3" id="KW-1185">Reference proteome</keyword>
<accession>A0ABY8WAQ9</accession>
<evidence type="ECO:0008006" key="4">
    <source>
        <dbReference type="Google" id="ProtNLM"/>
    </source>
</evidence>
<protein>
    <recommendedName>
        <fullName evidence="4">Lipoprotein</fullName>
    </recommendedName>
</protein>
<keyword evidence="1" id="KW-0732">Signal</keyword>
<evidence type="ECO:0000313" key="3">
    <source>
        <dbReference type="Proteomes" id="UP001240150"/>
    </source>
</evidence>
<feature type="chain" id="PRO_5045741043" description="Lipoprotein" evidence="1">
    <location>
        <begin position="18"/>
        <end position="261"/>
    </location>
</feature>
<dbReference type="EMBL" id="CP126980">
    <property type="protein sequence ID" value="WIM94188.1"/>
    <property type="molecule type" value="Genomic_DNA"/>
</dbReference>
<organism evidence="2 3">
    <name type="scientific">Actinoplanes oblitus</name>
    <dbReference type="NCBI Taxonomy" id="3040509"/>
    <lineage>
        <taxon>Bacteria</taxon>
        <taxon>Bacillati</taxon>
        <taxon>Actinomycetota</taxon>
        <taxon>Actinomycetes</taxon>
        <taxon>Micromonosporales</taxon>
        <taxon>Micromonosporaceae</taxon>
        <taxon>Actinoplanes</taxon>
    </lineage>
</organism>
<dbReference type="RefSeq" id="WP_284915391.1">
    <property type="nucleotide sequence ID" value="NZ_CP126980.1"/>
</dbReference>
<evidence type="ECO:0000256" key="1">
    <source>
        <dbReference type="SAM" id="SignalP"/>
    </source>
</evidence>
<gene>
    <name evidence="2" type="ORF">ACTOB_006191</name>
</gene>
<proteinExistence type="predicted"/>
<evidence type="ECO:0000313" key="2">
    <source>
        <dbReference type="EMBL" id="WIM94188.1"/>
    </source>
</evidence>
<dbReference type="Gene3D" id="2.50.20.20">
    <property type="match status" value="1"/>
</dbReference>